<feature type="domain" description="HNH nuclease" evidence="1">
    <location>
        <begin position="38"/>
        <end position="81"/>
    </location>
</feature>
<dbReference type="SUPFAM" id="SSF54060">
    <property type="entry name" value="His-Me finger endonucleases"/>
    <property type="match status" value="1"/>
</dbReference>
<proteinExistence type="predicted"/>
<evidence type="ECO:0000313" key="2">
    <source>
        <dbReference type="EMBL" id="KKN46053.1"/>
    </source>
</evidence>
<dbReference type="EMBL" id="LAZR01001352">
    <property type="protein sequence ID" value="KKN46053.1"/>
    <property type="molecule type" value="Genomic_DNA"/>
</dbReference>
<dbReference type="InterPro" id="IPR044925">
    <property type="entry name" value="His-Me_finger_sf"/>
</dbReference>
<dbReference type="AlphaFoldDB" id="A0A0F9TXB7"/>
<accession>A0A0F9TXB7</accession>
<evidence type="ECO:0000259" key="1">
    <source>
        <dbReference type="Pfam" id="PF13392"/>
    </source>
</evidence>
<dbReference type="GO" id="GO:0004519">
    <property type="term" value="F:endonuclease activity"/>
    <property type="evidence" value="ECO:0007669"/>
    <property type="project" value="InterPro"/>
</dbReference>
<reference evidence="2" key="1">
    <citation type="journal article" date="2015" name="Nature">
        <title>Complex archaea that bridge the gap between prokaryotes and eukaryotes.</title>
        <authorList>
            <person name="Spang A."/>
            <person name="Saw J.H."/>
            <person name="Jorgensen S.L."/>
            <person name="Zaremba-Niedzwiedzka K."/>
            <person name="Martijn J."/>
            <person name="Lind A.E."/>
            <person name="van Eijk R."/>
            <person name="Schleper C."/>
            <person name="Guy L."/>
            <person name="Ettema T.J."/>
        </authorList>
    </citation>
    <scope>NUCLEOTIDE SEQUENCE</scope>
</reference>
<dbReference type="Pfam" id="PF13392">
    <property type="entry name" value="HNH_3"/>
    <property type="match status" value="1"/>
</dbReference>
<protein>
    <recommendedName>
        <fullName evidence="1">HNH nuclease domain-containing protein</fullName>
    </recommendedName>
</protein>
<dbReference type="InterPro" id="IPR044930">
    <property type="entry name" value="Homing_endonuclease_His-Me"/>
</dbReference>
<sequence length="105" mass="12328">MPQYASNAKPRSDCWNWGDPCFPQGYGILRLDERHFTAAHKWVYEQLIGEVPDGFELDHLCRNRNCVNPDHLEVVTHRVNSIRGFDAVLKERYTRRLSEREEAKA</sequence>
<dbReference type="Gene3D" id="3.90.75.10">
    <property type="entry name" value="Homing Intron 3 (I-ppo) Encoded Endonuclease, Chain A"/>
    <property type="match status" value="1"/>
</dbReference>
<dbReference type="InterPro" id="IPR003615">
    <property type="entry name" value="HNH_nuc"/>
</dbReference>
<name>A0A0F9TXB7_9ZZZZ</name>
<gene>
    <name evidence="2" type="ORF">LCGC14_0676720</name>
</gene>
<comment type="caution">
    <text evidence="2">The sequence shown here is derived from an EMBL/GenBank/DDBJ whole genome shotgun (WGS) entry which is preliminary data.</text>
</comment>
<organism evidence="2">
    <name type="scientific">marine sediment metagenome</name>
    <dbReference type="NCBI Taxonomy" id="412755"/>
    <lineage>
        <taxon>unclassified sequences</taxon>
        <taxon>metagenomes</taxon>
        <taxon>ecological metagenomes</taxon>
    </lineage>
</organism>